<feature type="repeat" description="ANK" evidence="3">
    <location>
        <begin position="40"/>
        <end position="72"/>
    </location>
</feature>
<evidence type="ECO:0000256" key="1">
    <source>
        <dbReference type="ARBA" id="ARBA00022737"/>
    </source>
</evidence>
<dbReference type="OrthoDB" id="10254947at2759"/>
<dbReference type="InterPro" id="IPR036770">
    <property type="entry name" value="Ankyrin_rpt-contain_sf"/>
</dbReference>
<dbReference type="PROSITE" id="PS50297">
    <property type="entry name" value="ANK_REP_REGION"/>
    <property type="match status" value="2"/>
</dbReference>
<feature type="compositionally biased region" description="Polar residues" evidence="4">
    <location>
        <begin position="215"/>
        <end position="231"/>
    </location>
</feature>
<evidence type="ECO:0000256" key="4">
    <source>
        <dbReference type="SAM" id="MobiDB-lite"/>
    </source>
</evidence>
<dbReference type="Pfam" id="PF12796">
    <property type="entry name" value="Ank_2"/>
    <property type="match status" value="1"/>
</dbReference>
<dbReference type="GO" id="GO:0070531">
    <property type="term" value="C:BRCA1-A complex"/>
    <property type="evidence" value="ECO:0007669"/>
    <property type="project" value="TreeGrafter"/>
</dbReference>
<dbReference type="Gene3D" id="1.25.40.20">
    <property type="entry name" value="Ankyrin repeat-containing domain"/>
    <property type="match status" value="1"/>
</dbReference>
<dbReference type="GO" id="GO:0031436">
    <property type="term" value="C:BRCA1-BARD1 complex"/>
    <property type="evidence" value="ECO:0007669"/>
    <property type="project" value="TreeGrafter"/>
</dbReference>
<dbReference type="InterPro" id="IPR002110">
    <property type="entry name" value="Ankyrin_rpt"/>
</dbReference>
<proteinExistence type="predicted"/>
<evidence type="ECO:0000313" key="5">
    <source>
        <dbReference type="EMBL" id="CAG2201111.1"/>
    </source>
</evidence>
<dbReference type="GO" id="GO:0085020">
    <property type="term" value="P:protein K6-linked ubiquitination"/>
    <property type="evidence" value="ECO:0007669"/>
    <property type="project" value="TreeGrafter"/>
</dbReference>
<feature type="region of interest" description="Disordered" evidence="4">
    <location>
        <begin position="289"/>
        <end position="328"/>
    </location>
</feature>
<accession>A0A8S3QZ49</accession>
<feature type="compositionally biased region" description="Basic and acidic residues" evidence="4">
    <location>
        <begin position="312"/>
        <end position="328"/>
    </location>
</feature>
<dbReference type="EMBL" id="CAJPWZ010000831">
    <property type="protein sequence ID" value="CAG2201111.1"/>
    <property type="molecule type" value="Genomic_DNA"/>
</dbReference>
<keyword evidence="2 3" id="KW-0040">ANK repeat</keyword>
<dbReference type="GO" id="GO:0004842">
    <property type="term" value="F:ubiquitin-protein transferase activity"/>
    <property type="evidence" value="ECO:0007669"/>
    <property type="project" value="TreeGrafter"/>
</dbReference>
<keyword evidence="1" id="KW-0677">Repeat</keyword>
<dbReference type="AlphaFoldDB" id="A0A8S3QZ49"/>
<feature type="region of interest" description="Disordered" evidence="4">
    <location>
        <begin position="213"/>
        <end position="272"/>
    </location>
</feature>
<protein>
    <submittedName>
        <fullName evidence="5">ANKRD6</fullName>
    </submittedName>
</protein>
<dbReference type="PANTHER" id="PTHR24171">
    <property type="entry name" value="ANKYRIN REPEAT DOMAIN-CONTAINING PROTEIN 39-RELATED"/>
    <property type="match status" value="1"/>
</dbReference>
<organism evidence="5 6">
    <name type="scientific">Mytilus edulis</name>
    <name type="common">Blue mussel</name>
    <dbReference type="NCBI Taxonomy" id="6550"/>
    <lineage>
        <taxon>Eukaryota</taxon>
        <taxon>Metazoa</taxon>
        <taxon>Spiralia</taxon>
        <taxon>Lophotrochozoa</taxon>
        <taxon>Mollusca</taxon>
        <taxon>Bivalvia</taxon>
        <taxon>Autobranchia</taxon>
        <taxon>Pteriomorphia</taxon>
        <taxon>Mytilida</taxon>
        <taxon>Mytiloidea</taxon>
        <taxon>Mytilidae</taxon>
        <taxon>Mytilinae</taxon>
        <taxon>Mytilus</taxon>
    </lineage>
</organism>
<evidence type="ECO:0000313" key="6">
    <source>
        <dbReference type="Proteomes" id="UP000683360"/>
    </source>
</evidence>
<sequence length="328" mass="36878">MFPRRDGDTALHVASRESNHEIVRCLLNKFCDPDIQNNKDGDTALHIASRKSNLAIVGCLLNKFCDPNILNNKGEKPMDVVGAHPDIEKILKEYGNSILPGLPAEVNKFDKKSAHVFSSILKEERYSHYESRLMLAGEQGTGKTTLARYLVGKQPTRLRISTDGIELYNGLSFMDRESKEWLGGHQDFSLEEITVSRSLFKENKLSIKNVKLDDTTPSSQHVPVEAQTKSIPGSKRNLQRNPNDTLSINTPSELPEHEANTGYGTGIQDKLPSSDMQLSSWITNRKKSYESRNRNELLQPDLLSENGNTDSMNDRDRVEALTNKEKNN</sequence>
<name>A0A8S3QZ49_MYTED</name>
<dbReference type="SUPFAM" id="SSF48403">
    <property type="entry name" value="Ankyrin repeat"/>
    <property type="match status" value="1"/>
</dbReference>
<evidence type="ECO:0000256" key="2">
    <source>
        <dbReference type="ARBA" id="ARBA00023043"/>
    </source>
</evidence>
<gene>
    <name evidence="5" type="ORF">MEDL_15744</name>
</gene>
<feature type="compositionally biased region" description="Polar residues" evidence="4">
    <location>
        <begin position="239"/>
        <end position="252"/>
    </location>
</feature>
<feature type="repeat" description="ANK" evidence="3">
    <location>
        <begin position="6"/>
        <end position="38"/>
    </location>
</feature>
<keyword evidence="6" id="KW-1185">Reference proteome</keyword>
<evidence type="ECO:0000256" key="3">
    <source>
        <dbReference type="PROSITE-ProRule" id="PRU00023"/>
    </source>
</evidence>
<dbReference type="PANTHER" id="PTHR24171:SF8">
    <property type="entry name" value="BRCA1-ASSOCIATED RING DOMAIN PROTEIN 1"/>
    <property type="match status" value="1"/>
</dbReference>
<dbReference type="SMART" id="SM00248">
    <property type="entry name" value="ANK"/>
    <property type="match status" value="2"/>
</dbReference>
<dbReference type="Proteomes" id="UP000683360">
    <property type="component" value="Unassembled WGS sequence"/>
</dbReference>
<dbReference type="PROSITE" id="PS50088">
    <property type="entry name" value="ANK_REPEAT"/>
    <property type="match status" value="2"/>
</dbReference>
<reference evidence="5" key="1">
    <citation type="submission" date="2021-03" db="EMBL/GenBank/DDBJ databases">
        <authorList>
            <person name="Bekaert M."/>
        </authorList>
    </citation>
    <scope>NUCLEOTIDE SEQUENCE</scope>
</reference>
<comment type="caution">
    <text evidence="5">The sequence shown here is derived from an EMBL/GenBank/DDBJ whole genome shotgun (WGS) entry which is preliminary data.</text>
</comment>